<evidence type="ECO:0000256" key="6">
    <source>
        <dbReference type="ARBA" id="ARBA00022840"/>
    </source>
</evidence>
<dbReference type="PROSITE" id="PS00211">
    <property type="entry name" value="ABC_TRANSPORTER_1"/>
    <property type="match status" value="1"/>
</dbReference>
<dbReference type="GO" id="GO:0005524">
    <property type="term" value="F:ATP binding"/>
    <property type="evidence" value="ECO:0007669"/>
    <property type="project" value="UniProtKB-UniRule"/>
</dbReference>
<keyword evidence="3 9" id="KW-1003">Cell membrane</keyword>
<dbReference type="Pfam" id="PF00005">
    <property type="entry name" value="ABC_tran"/>
    <property type="match status" value="1"/>
</dbReference>
<evidence type="ECO:0000256" key="8">
    <source>
        <dbReference type="ARBA" id="ARBA00023306"/>
    </source>
</evidence>
<keyword evidence="5 9" id="KW-0547">Nucleotide-binding</keyword>
<keyword evidence="4 9" id="KW-0132">Cell division</keyword>
<organism evidence="11 12">
    <name type="scientific">Candidatus Gottesmanbacteria bacterium GW2011_GWB1_43_11</name>
    <dbReference type="NCBI Taxonomy" id="1618446"/>
    <lineage>
        <taxon>Bacteria</taxon>
        <taxon>Candidatus Gottesmaniibacteriota</taxon>
    </lineage>
</organism>
<comment type="subcellular location">
    <subcellularLocation>
        <location evidence="9">Cell membrane</location>
        <topology evidence="9">Peripheral membrane protein</topology>
        <orientation evidence="9">Cytoplasmic side</orientation>
    </subcellularLocation>
</comment>
<dbReference type="InterPro" id="IPR003593">
    <property type="entry name" value="AAA+_ATPase"/>
</dbReference>
<accession>A0A0G1CNM6</accession>
<dbReference type="FunFam" id="3.40.50.300:FF:000056">
    <property type="entry name" value="Cell division ATP-binding protein FtsE"/>
    <property type="match status" value="1"/>
</dbReference>
<dbReference type="STRING" id="1618446.UV61_C0002G0096"/>
<proteinExistence type="inferred from homology"/>
<dbReference type="Proteomes" id="UP000034050">
    <property type="component" value="Unassembled WGS sequence"/>
</dbReference>
<dbReference type="InterPro" id="IPR015854">
    <property type="entry name" value="ABC_transpr_LolD-like"/>
</dbReference>
<evidence type="ECO:0000256" key="5">
    <source>
        <dbReference type="ARBA" id="ARBA00022741"/>
    </source>
</evidence>
<dbReference type="PROSITE" id="PS50893">
    <property type="entry name" value="ABC_TRANSPORTER_2"/>
    <property type="match status" value="1"/>
</dbReference>
<dbReference type="SMART" id="SM00382">
    <property type="entry name" value="AAA"/>
    <property type="match status" value="1"/>
</dbReference>
<dbReference type="GO" id="GO:0016887">
    <property type="term" value="F:ATP hydrolysis activity"/>
    <property type="evidence" value="ECO:0007669"/>
    <property type="project" value="InterPro"/>
</dbReference>
<dbReference type="NCBIfam" id="TIGR02673">
    <property type="entry name" value="FtsE"/>
    <property type="match status" value="1"/>
</dbReference>
<evidence type="ECO:0000313" key="11">
    <source>
        <dbReference type="EMBL" id="KKS87375.1"/>
    </source>
</evidence>
<evidence type="ECO:0000256" key="1">
    <source>
        <dbReference type="ARBA" id="ARBA00005417"/>
    </source>
</evidence>
<dbReference type="InterPro" id="IPR003439">
    <property type="entry name" value="ABC_transporter-like_ATP-bd"/>
</dbReference>
<evidence type="ECO:0000256" key="3">
    <source>
        <dbReference type="ARBA" id="ARBA00022475"/>
    </source>
</evidence>
<dbReference type="Gene3D" id="3.40.50.300">
    <property type="entry name" value="P-loop containing nucleotide triphosphate hydrolases"/>
    <property type="match status" value="1"/>
</dbReference>
<comment type="subunit">
    <text evidence="9">Homodimer. Forms a membrane-associated complex with FtsX.</text>
</comment>
<dbReference type="GO" id="GO:0051301">
    <property type="term" value="P:cell division"/>
    <property type="evidence" value="ECO:0007669"/>
    <property type="project" value="UniProtKB-UniRule"/>
</dbReference>
<dbReference type="EMBL" id="LCFD01000002">
    <property type="protein sequence ID" value="KKS87375.1"/>
    <property type="molecule type" value="Genomic_DNA"/>
</dbReference>
<evidence type="ECO:0000313" key="12">
    <source>
        <dbReference type="Proteomes" id="UP000034050"/>
    </source>
</evidence>
<keyword evidence="7 9" id="KW-0472">Membrane</keyword>
<comment type="caution">
    <text evidence="11">The sequence shown here is derived from an EMBL/GenBank/DDBJ whole genome shotgun (WGS) entry which is preliminary data.</text>
</comment>
<comment type="function">
    <text evidence="9">Part of the ABC transporter FtsEX involved in cellular division.</text>
</comment>
<keyword evidence="6 9" id="KW-0067">ATP-binding</keyword>
<comment type="similarity">
    <text evidence="1 9">Belongs to the ABC transporter superfamily.</text>
</comment>
<reference evidence="11 12" key="1">
    <citation type="journal article" date="2015" name="Nature">
        <title>rRNA introns, odd ribosomes, and small enigmatic genomes across a large radiation of phyla.</title>
        <authorList>
            <person name="Brown C.T."/>
            <person name="Hug L.A."/>
            <person name="Thomas B.C."/>
            <person name="Sharon I."/>
            <person name="Castelle C.J."/>
            <person name="Singh A."/>
            <person name="Wilkins M.J."/>
            <person name="Williams K.H."/>
            <person name="Banfield J.F."/>
        </authorList>
    </citation>
    <scope>NUCLEOTIDE SEQUENCE [LARGE SCALE GENOMIC DNA]</scope>
</reference>
<evidence type="ECO:0000256" key="4">
    <source>
        <dbReference type="ARBA" id="ARBA00022618"/>
    </source>
</evidence>
<name>A0A0G1CNM6_9BACT</name>
<dbReference type="SUPFAM" id="SSF52540">
    <property type="entry name" value="P-loop containing nucleoside triphosphate hydrolases"/>
    <property type="match status" value="1"/>
</dbReference>
<dbReference type="PANTHER" id="PTHR24220">
    <property type="entry name" value="IMPORT ATP-BINDING PROTEIN"/>
    <property type="match status" value="1"/>
</dbReference>
<dbReference type="GO" id="GO:0005886">
    <property type="term" value="C:plasma membrane"/>
    <property type="evidence" value="ECO:0007669"/>
    <property type="project" value="UniProtKB-SubCell"/>
</dbReference>
<dbReference type="AlphaFoldDB" id="A0A0G1CNM6"/>
<evidence type="ECO:0000256" key="9">
    <source>
        <dbReference type="RuleBase" id="RU365094"/>
    </source>
</evidence>
<dbReference type="InterPro" id="IPR027417">
    <property type="entry name" value="P-loop_NTPase"/>
</dbReference>
<dbReference type="PANTHER" id="PTHR24220:SF470">
    <property type="entry name" value="CELL DIVISION ATP-BINDING PROTEIN FTSE"/>
    <property type="match status" value="1"/>
</dbReference>
<protein>
    <recommendedName>
        <fullName evidence="2 9">Cell division ATP-binding protein FtsE</fullName>
    </recommendedName>
</protein>
<gene>
    <name evidence="9" type="primary">ftsE</name>
    <name evidence="11" type="ORF">UV61_C0002G0096</name>
</gene>
<dbReference type="InterPro" id="IPR005286">
    <property type="entry name" value="Cell_div_FtsE"/>
</dbReference>
<keyword evidence="8 9" id="KW-0131">Cell cycle</keyword>
<dbReference type="GO" id="GO:0022857">
    <property type="term" value="F:transmembrane transporter activity"/>
    <property type="evidence" value="ECO:0007669"/>
    <property type="project" value="TreeGrafter"/>
</dbReference>
<sequence>MFISFDQVTKTYGDKTQALTDTSFKVESGEFVFLVGPSGAGKTTILRLLIHDLVPTNGTILLDKLNIATLLKAKIPELRRQVAMVFQDFKVLFDRTVGENVAIALEILGKPPNEITKKVKEVLQLVDLTDKINQFPVQLSAGELQRIAIARSIVGGPKVLLADEPTGNLDPTTSWEILKILREINKLGTTVIMATHNVDIVNSMRKRVISMKKGKIIKDEKSGKYR</sequence>
<dbReference type="PATRIC" id="fig|1618446.3.peg.219"/>
<feature type="domain" description="ABC transporter" evidence="10">
    <location>
        <begin position="3"/>
        <end position="226"/>
    </location>
</feature>
<evidence type="ECO:0000256" key="7">
    <source>
        <dbReference type="ARBA" id="ARBA00023136"/>
    </source>
</evidence>
<evidence type="ECO:0000256" key="2">
    <source>
        <dbReference type="ARBA" id="ARBA00020019"/>
    </source>
</evidence>
<dbReference type="InterPro" id="IPR017871">
    <property type="entry name" value="ABC_transporter-like_CS"/>
</dbReference>
<evidence type="ECO:0000259" key="10">
    <source>
        <dbReference type="PROSITE" id="PS50893"/>
    </source>
</evidence>